<dbReference type="GO" id="GO:0007165">
    <property type="term" value="P:signal transduction"/>
    <property type="evidence" value="ECO:0007669"/>
    <property type="project" value="TreeGrafter"/>
</dbReference>
<dbReference type="EC" id="2.3.1.184" evidence="1 8"/>
<evidence type="ECO:0000256" key="5">
    <source>
        <dbReference type="ARBA" id="ARBA00022929"/>
    </source>
</evidence>
<comment type="similarity">
    <text evidence="7 8">Belongs to the autoinducer synthase family.</text>
</comment>
<dbReference type="PRINTS" id="PR01549">
    <property type="entry name" value="AUTOINDCRSYN"/>
</dbReference>
<accession>A0AA92H7I0</accession>
<evidence type="ECO:0000256" key="6">
    <source>
        <dbReference type="ARBA" id="ARBA00048576"/>
    </source>
</evidence>
<dbReference type="InterPro" id="IPR016181">
    <property type="entry name" value="Acyl_CoA_acyltransferase"/>
</dbReference>
<dbReference type="Proteomes" id="UP000244335">
    <property type="component" value="Unassembled WGS sequence"/>
</dbReference>
<name>A0AA92H7I0_RHIRH</name>
<dbReference type="SUPFAM" id="SSF55729">
    <property type="entry name" value="Acyl-CoA N-acyltransferases (Nat)"/>
    <property type="match status" value="1"/>
</dbReference>
<gene>
    <name evidence="9" type="ORF">DC430_22590</name>
</gene>
<dbReference type="InterPro" id="IPR018311">
    <property type="entry name" value="Autoind_synth_CS"/>
</dbReference>
<dbReference type="AlphaFoldDB" id="A0AA92H7I0"/>
<evidence type="ECO:0000256" key="8">
    <source>
        <dbReference type="RuleBase" id="RU361135"/>
    </source>
</evidence>
<evidence type="ECO:0000256" key="3">
    <source>
        <dbReference type="ARBA" id="ARBA00022679"/>
    </source>
</evidence>
<evidence type="ECO:0000256" key="2">
    <source>
        <dbReference type="ARBA" id="ARBA00022654"/>
    </source>
</evidence>
<dbReference type="InterPro" id="IPR001690">
    <property type="entry name" value="Autoind_synthase"/>
</dbReference>
<organism evidence="9 10">
    <name type="scientific">Rhizobium rhizogenes</name>
    <name type="common">Agrobacterium rhizogenes</name>
    <dbReference type="NCBI Taxonomy" id="359"/>
    <lineage>
        <taxon>Bacteria</taxon>
        <taxon>Pseudomonadati</taxon>
        <taxon>Pseudomonadota</taxon>
        <taxon>Alphaproteobacteria</taxon>
        <taxon>Hyphomicrobiales</taxon>
        <taxon>Rhizobiaceae</taxon>
        <taxon>Rhizobium/Agrobacterium group</taxon>
        <taxon>Rhizobium</taxon>
    </lineage>
</organism>
<keyword evidence="5 7" id="KW-0071">Autoinducer synthesis</keyword>
<dbReference type="GeneID" id="301040995"/>
<evidence type="ECO:0000256" key="4">
    <source>
        <dbReference type="ARBA" id="ARBA00022691"/>
    </source>
</evidence>
<dbReference type="Gene3D" id="3.40.630.30">
    <property type="match status" value="1"/>
</dbReference>
<dbReference type="Pfam" id="PF00765">
    <property type="entry name" value="Autoind_synth"/>
    <property type="match status" value="1"/>
</dbReference>
<sequence>MLHIVETHNRPNYASLLEEMFKLRARVFKDRLQWDVHVEDGKEIDVFDDADPLYILSVNNTTGHLEGSVRLLPTTGPNMLRDVFSVLLPDGMVVESPIIWESSRFCIEPDTARLVEGRIHRVTTELLCGLVEVGLRAGLSHIVSVYDARMARIFKASNCPADVIGVPTRIGRVMTYAGLFEINEEMWSNIAATGAIDQPLLGHSGEMRDLCVA</sequence>
<evidence type="ECO:0000256" key="1">
    <source>
        <dbReference type="ARBA" id="ARBA00012340"/>
    </source>
</evidence>
<keyword evidence="4 8" id="KW-0949">S-adenosyl-L-methionine</keyword>
<evidence type="ECO:0000313" key="10">
    <source>
        <dbReference type="Proteomes" id="UP000244335"/>
    </source>
</evidence>
<keyword evidence="2 7" id="KW-0673">Quorum sensing</keyword>
<keyword evidence="3 8" id="KW-0808">Transferase</keyword>
<dbReference type="PANTHER" id="PTHR39322">
    <property type="entry name" value="ACYL-HOMOSERINE-LACTONE SYNTHASE"/>
    <property type="match status" value="1"/>
</dbReference>
<reference evidence="9 10" key="1">
    <citation type="submission" date="2018-04" db="EMBL/GenBank/DDBJ databases">
        <authorList>
            <person name="Hagen T."/>
        </authorList>
    </citation>
    <scope>NUCLEOTIDE SEQUENCE [LARGE SCALE GENOMIC DNA]</scope>
    <source>
        <strain evidence="9 10">TPD7009</strain>
    </source>
</reference>
<dbReference type="GO" id="GO:0061579">
    <property type="term" value="F:N-acyl homoserine lactone synthase activity"/>
    <property type="evidence" value="ECO:0007669"/>
    <property type="project" value="UniProtKB-UniRule"/>
</dbReference>
<dbReference type="PROSITE" id="PS00949">
    <property type="entry name" value="AUTOINDUCER_SYNTH_1"/>
    <property type="match status" value="1"/>
</dbReference>
<comment type="caution">
    <text evidence="9">The sequence shown here is derived from an EMBL/GenBank/DDBJ whole genome shotgun (WGS) entry which is preliminary data.</text>
</comment>
<evidence type="ECO:0000256" key="7">
    <source>
        <dbReference type="PROSITE-ProRule" id="PRU00533"/>
    </source>
</evidence>
<comment type="catalytic activity">
    <reaction evidence="6 8">
        <text>a fatty acyl-[ACP] + S-adenosyl-L-methionine = an N-acyl-L-homoserine lactone + S-methyl-5'-thioadenosine + holo-[ACP] + H(+)</text>
        <dbReference type="Rhea" id="RHEA:10096"/>
        <dbReference type="Rhea" id="RHEA-COMP:9685"/>
        <dbReference type="Rhea" id="RHEA-COMP:14125"/>
        <dbReference type="ChEBI" id="CHEBI:15378"/>
        <dbReference type="ChEBI" id="CHEBI:17509"/>
        <dbReference type="ChEBI" id="CHEBI:55474"/>
        <dbReference type="ChEBI" id="CHEBI:59789"/>
        <dbReference type="ChEBI" id="CHEBI:64479"/>
        <dbReference type="ChEBI" id="CHEBI:138651"/>
        <dbReference type="EC" id="2.3.1.184"/>
    </reaction>
</comment>
<protein>
    <recommendedName>
        <fullName evidence="1 8">Acyl-homoserine-lactone synthase</fullName>
        <ecNumber evidence="1 8">2.3.1.184</ecNumber>
    </recommendedName>
    <alternativeName>
        <fullName evidence="8">Autoinducer synthesis protein</fullName>
    </alternativeName>
</protein>
<dbReference type="PROSITE" id="PS51187">
    <property type="entry name" value="AUTOINDUCER_SYNTH_2"/>
    <property type="match status" value="1"/>
</dbReference>
<dbReference type="PANTHER" id="PTHR39322:SF1">
    <property type="entry name" value="ISOVALERYL-HOMOSERINE LACTONE SYNTHASE"/>
    <property type="match status" value="1"/>
</dbReference>
<dbReference type="EMBL" id="QDFR01000013">
    <property type="protein sequence ID" value="PVE50172.1"/>
    <property type="molecule type" value="Genomic_DNA"/>
</dbReference>
<proteinExistence type="inferred from homology"/>
<dbReference type="GO" id="GO:0009372">
    <property type="term" value="P:quorum sensing"/>
    <property type="evidence" value="ECO:0007669"/>
    <property type="project" value="UniProtKB-UniRule"/>
</dbReference>
<evidence type="ECO:0000313" key="9">
    <source>
        <dbReference type="EMBL" id="PVE50172.1"/>
    </source>
</evidence>
<dbReference type="RefSeq" id="WP_111850893.1">
    <property type="nucleotide sequence ID" value="NZ_QDFR01000013.1"/>
</dbReference>